<evidence type="ECO:0008006" key="4">
    <source>
        <dbReference type="Google" id="ProtNLM"/>
    </source>
</evidence>
<dbReference type="Pfam" id="PF13578">
    <property type="entry name" value="Methyltransf_24"/>
    <property type="match status" value="1"/>
</dbReference>
<dbReference type="AlphaFoldDB" id="A0AAD2PVF9"/>
<dbReference type="Gene3D" id="3.40.50.150">
    <property type="entry name" value="Vaccinia Virus protein VP39"/>
    <property type="match status" value="1"/>
</dbReference>
<keyword evidence="1" id="KW-1133">Transmembrane helix</keyword>
<reference evidence="2" key="1">
    <citation type="submission" date="2023-08" db="EMBL/GenBank/DDBJ databases">
        <authorList>
            <person name="Audoor S."/>
            <person name="Bilcke G."/>
        </authorList>
    </citation>
    <scope>NUCLEOTIDE SEQUENCE</scope>
</reference>
<sequence length="322" mass="36234">MTVPNFNRSNSFLQQTTTLNILLIIVSALLLLDFLTRLVGNINNQSSGDGSAISSAASALSTSSDANGDGPIMWSPEQIVSYMTAYPQRSYFSHFFAYGGFRRGIEIGVQDGRYSEVLLDQNARLLKDHWSLVLVDPHPTKYLKERLGMDGKPGVWKQEGYLKNVDVTFERTTAMDPELIAKYPDGYFDFVYLDGLHEHHEVRAEIPIWWHKVRSGGVLAGHDYCNYGEEGLSCNGCKEIPECRPYTLYGVDSAGPKEGRSSNQNGVVMAVQEWMVEESGDPTLTVHHTQEDYTRKSLAKDGFEFYQVIARDRNPSWFIVKP</sequence>
<dbReference type="InterPro" id="IPR029063">
    <property type="entry name" value="SAM-dependent_MTases_sf"/>
</dbReference>
<organism evidence="2 3">
    <name type="scientific">Cylindrotheca closterium</name>
    <dbReference type="NCBI Taxonomy" id="2856"/>
    <lineage>
        <taxon>Eukaryota</taxon>
        <taxon>Sar</taxon>
        <taxon>Stramenopiles</taxon>
        <taxon>Ochrophyta</taxon>
        <taxon>Bacillariophyta</taxon>
        <taxon>Bacillariophyceae</taxon>
        <taxon>Bacillariophycidae</taxon>
        <taxon>Bacillariales</taxon>
        <taxon>Bacillariaceae</taxon>
        <taxon>Cylindrotheca</taxon>
    </lineage>
</organism>
<gene>
    <name evidence="2" type="ORF">CYCCA115_LOCUS15498</name>
</gene>
<name>A0AAD2PVF9_9STRA</name>
<comment type="caution">
    <text evidence="2">The sequence shown here is derived from an EMBL/GenBank/DDBJ whole genome shotgun (WGS) entry which is preliminary data.</text>
</comment>
<dbReference type="EMBL" id="CAKOGP040001870">
    <property type="protein sequence ID" value="CAJ1954913.1"/>
    <property type="molecule type" value="Genomic_DNA"/>
</dbReference>
<proteinExistence type="predicted"/>
<keyword evidence="1" id="KW-0812">Transmembrane</keyword>
<protein>
    <recommendedName>
        <fullName evidence="4">Methyltransferase domain-containing protein</fullName>
    </recommendedName>
</protein>
<keyword evidence="1" id="KW-0472">Membrane</keyword>
<dbReference type="Proteomes" id="UP001295423">
    <property type="component" value="Unassembled WGS sequence"/>
</dbReference>
<accession>A0AAD2PVF9</accession>
<evidence type="ECO:0000313" key="2">
    <source>
        <dbReference type="EMBL" id="CAJ1954913.1"/>
    </source>
</evidence>
<evidence type="ECO:0000256" key="1">
    <source>
        <dbReference type="SAM" id="Phobius"/>
    </source>
</evidence>
<evidence type="ECO:0000313" key="3">
    <source>
        <dbReference type="Proteomes" id="UP001295423"/>
    </source>
</evidence>
<dbReference type="SUPFAM" id="SSF53335">
    <property type="entry name" value="S-adenosyl-L-methionine-dependent methyltransferases"/>
    <property type="match status" value="1"/>
</dbReference>
<feature type="transmembrane region" description="Helical" evidence="1">
    <location>
        <begin position="12"/>
        <end position="32"/>
    </location>
</feature>
<keyword evidence="3" id="KW-1185">Reference proteome</keyword>